<sequence>MDLNMYKVIYIDWKGRTLTMYLHGYNEKNVEEQAMVAQGVFKISKISVVQ</sequence>
<dbReference type="EMBL" id="CP046123">
    <property type="protein sequence ID" value="QGN29980.1"/>
    <property type="molecule type" value="Genomic_DNA"/>
</dbReference>
<evidence type="ECO:0000313" key="1">
    <source>
        <dbReference type="EMBL" id="QGN29980.1"/>
    </source>
</evidence>
<dbReference type="AlphaFoldDB" id="A0ABD6Z0R4"/>
<proteinExistence type="predicted"/>
<gene>
    <name evidence="1" type="ORF">GFU50_10865</name>
</gene>
<organism evidence="1 2">
    <name type="scientific">Enterococcus casseliflavus</name>
    <name type="common">Enterococcus flavescens</name>
    <dbReference type="NCBI Taxonomy" id="37734"/>
    <lineage>
        <taxon>Bacteria</taxon>
        <taxon>Bacillati</taxon>
        <taxon>Bacillota</taxon>
        <taxon>Bacilli</taxon>
        <taxon>Lactobacillales</taxon>
        <taxon>Enterococcaceae</taxon>
        <taxon>Enterococcus</taxon>
    </lineage>
</organism>
<evidence type="ECO:0000313" key="2">
    <source>
        <dbReference type="Proteomes" id="UP000422837"/>
    </source>
</evidence>
<name>A0ABD6Z0R4_ENTCA</name>
<accession>A0ABD6Z0R4</accession>
<reference evidence="1 2" key="1">
    <citation type="submission" date="2019-11" db="EMBL/GenBank/DDBJ databases">
        <title>Detection and genome characteristic of a blood enterococcus casselifavus isolate from Zhengzhou,china.</title>
        <authorList>
            <person name="Wen P."/>
        </authorList>
    </citation>
    <scope>NUCLEOTIDE SEQUENCE [LARGE SCALE GENOMIC DNA]</scope>
    <source>
        <strain evidence="1 2">EC291</strain>
    </source>
</reference>
<dbReference type="Proteomes" id="UP000422837">
    <property type="component" value="Chromosome"/>
</dbReference>
<dbReference type="RefSeq" id="WP_010749468.1">
    <property type="nucleotide sequence ID" value="NZ_CP046123.1"/>
</dbReference>
<protein>
    <submittedName>
        <fullName evidence="1">Uncharacterized protein</fullName>
    </submittedName>
</protein>